<dbReference type="EMBL" id="CCCS020000023">
    <property type="protein sequence ID" value="CDQ09742.1"/>
    <property type="molecule type" value="Genomic_DNA"/>
</dbReference>
<dbReference type="RefSeq" id="WP_014030507.1">
    <property type="nucleotide sequence ID" value="NZ_CCCS020000023.1"/>
</dbReference>
<accession>A0A060UM55</accession>
<protein>
    <submittedName>
        <fullName evidence="3">DUF2442 domain-containing protein</fullName>
    </submittedName>
</protein>
<dbReference type="EMBL" id="MASQ01000037">
    <property type="protein sequence ID" value="OCB03879.1"/>
    <property type="molecule type" value="Genomic_DNA"/>
</dbReference>
<reference evidence="4 6" key="4">
    <citation type="submission" date="2017-03" db="EMBL/GenBank/DDBJ databases">
        <authorList>
            <person name="Regsiter A."/>
            <person name="William W."/>
        </authorList>
    </citation>
    <scope>NUCLEOTIDE SEQUENCE [LARGE SCALE GENOMIC DNA]</scope>
    <source>
        <strain evidence="4">PRJEB5721</strain>
    </source>
</reference>
<dbReference type="Proteomes" id="UP000193925">
    <property type="component" value="Chromosome AFERRI"/>
</dbReference>
<dbReference type="SUPFAM" id="SSF143880">
    <property type="entry name" value="NE0471 N-terminal domain-like"/>
    <property type="match status" value="1"/>
</dbReference>
<dbReference type="Pfam" id="PF10387">
    <property type="entry name" value="DUF2442"/>
    <property type="match status" value="1"/>
</dbReference>
<evidence type="ECO:0000313" key="6">
    <source>
        <dbReference type="Proteomes" id="UP000193925"/>
    </source>
</evidence>
<dbReference type="AlphaFoldDB" id="A0A060UM55"/>
<reference evidence="3 7" key="5">
    <citation type="submission" date="2020-07" db="EMBL/GenBank/DDBJ databases">
        <title>Complete genome sequence analysis of Acidithiobacillus ferrivorans XJFY6S-08 reveals extreme environmental adaptation to alpine acid mine drainage.</title>
        <authorList>
            <person name="Yan L."/>
            <person name="Ni Y."/>
        </authorList>
    </citation>
    <scope>NUCLEOTIDE SEQUENCE [LARGE SCALE GENOMIC DNA]</scope>
    <source>
        <strain evidence="3 7">XJFY6S-08</strain>
    </source>
</reference>
<dbReference type="OrthoDB" id="3233810at2"/>
<dbReference type="Proteomes" id="UP000595420">
    <property type="component" value="Chromosome"/>
</dbReference>
<evidence type="ECO:0000313" key="3">
    <source>
        <dbReference type="EMBL" id="QQD72739.1"/>
    </source>
</evidence>
<dbReference type="EMBL" id="LT841305">
    <property type="protein sequence ID" value="SMH66444.1"/>
    <property type="molecule type" value="Genomic_DNA"/>
</dbReference>
<name>A0A060UM55_9PROT</name>
<evidence type="ECO:0000313" key="2">
    <source>
        <dbReference type="EMBL" id="OCB03879.1"/>
    </source>
</evidence>
<gene>
    <name evidence="4" type="ORF">AFERRI_30176</name>
    <name evidence="1" type="ORF">AFERRI_30388</name>
    <name evidence="2" type="ORF">BBC27_05920</name>
    <name evidence="3" type="ORF">H2515_15565</name>
</gene>
<evidence type="ECO:0000313" key="1">
    <source>
        <dbReference type="EMBL" id="CDQ09742.1"/>
    </source>
</evidence>
<evidence type="ECO:0000313" key="4">
    <source>
        <dbReference type="EMBL" id="SMH66444.1"/>
    </source>
</evidence>
<dbReference type="Proteomes" id="UP000093129">
    <property type="component" value="Unassembled WGS sequence"/>
</dbReference>
<dbReference type="EMBL" id="CP059488">
    <property type="protein sequence ID" value="QQD72739.1"/>
    <property type="molecule type" value="Genomic_DNA"/>
</dbReference>
<dbReference type="InterPro" id="IPR018841">
    <property type="entry name" value="DUF2442"/>
</dbReference>
<proteinExistence type="predicted"/>
<evidence type="ECO:0000313" key="5">
    <source>
        <dbReference type="Proteomes" id="UP000093129"/>
    </source>
</evidence>
<keyword evidence="6" id="KW-1185">Reference proteome</keyword>
<reference evidence="2 5" key="3">
    <citation type="submission" date="2016-07" db="EMBL/GenBank/DDBJ databases">
        <title>Draft genome of a psychrotolerant acidophile Acidithiobacillus ferrivorans strain YL15.</title>
        <authorList>
            <person name="Peng T."/>
            <person name="Ma L."/>
            <person name="Nan M."/>
            <person name="An N."/>
            <person name="Wang M."/>
            <person name="Qiu G."/>
            <person name="Zeng W."/>
        </authorList>
    </citation>
    <scope>NUCLEOTIDE SEQUENCE [LARGE SCALE GENOMIC DNA]</scope>
    <source>
        <strain evidence="2 5">YL15</strain>
    </source>
</reference>
<dbReference type="Gene3D" id="3.30.2020.10">
    <property type="entry name" value="NE0471-like N-terminal domain"/>
    <property type="match status" value="1"/>
</dbReference>
<reference evidence="1" key="1">
    <citation type="submission" date="2014-03" db="EMBL/GenBank/DDBJ databases">
        <authorList>
            <person name="Genoscope - CEA"/>
        </authorList>
    </citation>
    <scope>NUCLEOTIDE SEQUENCE [LARGE SCALE GENOMIC DNA]</scope>
    <source>
        <strain evidence="1">CF27</strain>
    </source>
</reference>
<evidence type="ECO:0000313" key="7">
    <source>
        <dbReference type="Proteomes" id="UP000595420"/>
    </source>
</evidence>
<organism evidence="1">
    <name type="scientific">Acidithiobacillus ferrivorans</name>
    <dbReference type="NCBI Taxonomy" id="160808"/>
    <lineage>
        <taxon>Bacteria</taxon>
        <taxon>Pseudomonadati</taxon>
        <taxon>Pseudomonadota</taxon>
        <taxon>Acidithiobacillia</taxon>
        <taxon>Acidithiobacillales</taxon>
        <taxon>Acidithiobacillaceae</taxon>
        <taxon>Acidithiobacillus</taxon>
    </lineage>
</organism>
<reference evidence="1" key="2">
    <citation type="submission" date="2014-07" db="EMBL/GenBank/DDBJ databases">
        <title>Initial genome analysis of the psychrotolerant acidophile Acidithiobacillus ferrivorans CF27: insights into iron and sulfur oxidation pathways and into biofilm formation.</title>
        <authorList>
            <person name="Talla E."/>
            <person name="Hedrich S."/>
            <person name="Mangenot S."/>
            <person name="Ji B."/>
            <person name="Johnson D.B."/>
            <person name="Barbe V."/>
            <person name="Bonnefoy V."/>
        </authorList>
    </citation>
    <scope>NUCLEOTIDE SEQUENCE [LARGE SCALE GENOMIC DNA]</scope>
    <source>
        <strain evidence="1">CF27</strain>
    </source>
</reference>
<dbReference type="InterPro" id="IPR036782">
    <property type="entry name" value="NE0471-like_N"/>
</dbReference>
<sequence>MHTQPVTQKNSSATLVPPIDPKAPWRVASVRALDGYRLYVRFVDGTEGEVWMDALIHSPGAGVFGCLSELKVFSAVGLELGVVTWPEEIDLAPDAMYDAIKAHGKWVLGG</sequence>